<protein>
    <recommendedName>
        <fullName evidence="7">Endoribonuclease YoeB</fullName>
    </recommendedName>
    <alternativeName>
        <fullName evidence="6">Putative mRNA interferase YoeB</fullName>
    </alternativeName>
</protein>
<proteinExistence type="inferred from homology"/>
<gene>
    <name evidence="8" type="ORF">GCWU000342_01526</name>
</gene>
<dbReference type="EMBL" id="ACIP02000003">
    <property type="protein sequence ID" value="EEP27981.1"/>
    <property type="molecule type" value="Genomic_DNA"/>
</dbReference>
<dbReference type="GO" id="GO:0004519">
    <property type="term" value="F:endonuclease activity"/>
    <property type="evidence" value="ECO:0007669"/>
    <property type="project" value="UniProtKB-KW"/>
</dbReference>
<dbReference type="InterPro" id="IPR035093">
    <property type="entry name" value="RelE/ParE_toxin_dom_sf"/>
</dbReference>
<dbReference type="HOGENOM" id="CLU_169492_2_0_9"/>
<dbReference type="GO" id="GO:0016787">
    <property type="term" value="F:hydrolase activity"/>
    <property type="evidence" value="ECO:0007669"/>
    <property type="project" value="UniProtKB-KW"/>
</dbReference>
<evidence type="ECO:0000256" key="2">
    <source>
        <dbReference type="ARBA" id="ARBA00022649"/>
    </source>
</evidence>
<evidence type="ECO:0000313" key="8">
    <source>
        <dbReference type="EMBL" id="EEP27981.1"/>
    </source>
</evidence>
<dbReference type="AlphaFoldDB" id="C4GC39"/>
<evidence type="ECO:0000256" key="3">
    <source>
        <dbReference type="ARBA" id="ARBA00022722"/>
    </source>
</evidence>
<dbReference type="Pfam" id="PF06769">
    <property type="entry name" value="YoeB_toxin"/>
    <property type="match status" value="1"/>
</dbReference>
<evidence type="ECO:0000256" key="6">
    <source>
        <dbReference type="ARBA" id="ARBA00030388"/>
    </source>
</evidence>
<dbReference type="PANTHER" id="PTHR38039">
    <property type="entry name" value="TOXIN YOEB"/>
    <property type="match status" value="1"/>
</dbReference>
<dbReference type="PANTHER" id="PTHR38039:SF1">
    <property type="entry name" value="TOXIN YOEB"/>
    <property type="match status" value="1"/>
</dbReference>
<comment type="similarity">
    <text evidence="1">Belongs to the YoeB family.</text>
</comment>
<keyword evidence="2" id="KW-1277">Toxin-antitoxin system</keyword>
<accession>C4GC39</accession>
<dbReference type="STRING" id="626523.GCWU000342_01526"/>
<dbReference type="Gene3D" id="3.30.2310.20">
    <property type="entry name" value="RelE-like"/>
    <property type="match status" value="1"/>
</dbReference>
<keyword evidence="5" id="KW-0378">Hydrolase</keyword>
<dbReference type="NCBIfam" id="TIGR02116">
    <property type="entry name" value="toxin_Txe_YoeB"/>
    <property type="match status" value="1"/>
</dbReference>
<name>C4GC39_9FIRM</name>
<keyword evidence="9" id="KW-1185">Reference proteome</keyword>
<dbReference type="SUPFAM" id="SSF143011">
    <property type="entry name" value="RelE-like"/>
    <property type="match status" value="1"/>
</dbReference>
<keyword evidence="3" id="KW-0540">Nuclease</keyword>
<evidence type="ECO:0000256" key="1">
    <source>
        <dbReference type="ARBA" id="ARBA00008172"/>
    </source>
</evidence>
<sequence length="88" mass="10316">MRNLLWQSDAWKEYAEIQSDKALLKKVNNLIKDVMRNGYNASYGQVEMLKGDFAGFASVRIDKKNRIIFEADEYQITIIQCGEHYKDH</sequence>
<dbReference type="Proteomes" id="UP000003494">
    <property type="component" value="Unassembled WGS sequence"/>
</dbReference>
<dbReference type="InterPro" id="IPR009614">
    <property type="entry name" value="YoeB_toxin"/>
</dbReference>
<evidence type="ECO:0000256" key="4">
    <source>
        <dbReference type="ARBA" id="ARBA00022759"/>
    </source>
</evidence>
<evidence type="ECO:0000256" key="7">
    <source>
        <dbReference type="ARBA" id="ARBA00050056"/>
    </source>
</evidence>
<evidence type="ECO:0000256" key="5">
    <source>
        <dbReference type="ARBA" id="ARBA00022801"/>
    </source>
</evidence>
<dbReference type="eggNOG" id="COG4115">
    <property type="taxonomic scope" value="Bacteria"/>
</dbReference>
<dbReference type="GO" id="GO:0006401">
    <property type="term" value="P:RNA catabolic process"/>
    <property type="evidence" value="ECO:0007669"/>
    <property type="project" value="InterPro"/>
</dbReference>
<dbReference type="RefSeq" id="WP_006906524.1">
    <property type="nucleotide sequence ID" value="NZ_GG665866.1"/>
</dbReference>
<reference evidence="8" key="1">
    <citation type="submission" date="2009-04" db="EMBL/GenBank/DDBJ databases">
        <authorList>
            <person name="Weinstock G."/>
            <person name="Sodergren E."/>
            <person name="Clifton S."/>
            <person name="Fulton L."/>
            <person name="Fulton B."/>
            <person name="Courtney L."/>
            <person name="Fronick C."/>
            <person name="Harrison M."/>
            <person name="Strong C."/>
            <person name="Farmer C."/>
            <person name="Delahaunty K."/>
            <person name="Markovic C."/>
            <person name="Hall O."/>
            <person name="Minx P."/>
            <person name="Tomlinson C."/>
            <person name="Mitreva M."/>
            <person name="Nelson J."/>
            <person name="Hou S."/>
            <person name="Wollam A."/>
            <person name="Pepin K.H."/>
            <person name="Johnson M."/>
            <person name="Bhonagiri V."/>
            <person name="Nash W.E."/>
            <person name="Warren W."/>
            <person name="Chinwalla A."/>
            <person name="Mardis E.R."/>
            <person name="Wilson R.K."/>
        </authorList>
    </citation>
    <scope>NUCLEOTIDE SEQUENCE [LARGE SCALE GENOMIC DNA]</scope>
    <source>
        <strain evidence="8">DSM 14600</strain>
    </source>
</reference>
<keyword evidence="4" id="KW-0255">Endonuclease</keyword>
<evidence type="ECO:0000313" key="9">
    <source>
        <dbReference type="Proteomes" id="UP000003494"/>
    </source>
</evidence>
<comment type="caution">
    <text evidence="8">The sequence shown here is derived from an EMBL/GenBank/DDBJ whole genome shotgun (WGS) entry which is preliminary data.</text>
</comment>
<organism evidence="8 9">
    <name type="scientific">Shuttleworthella satelles DSM 14600</name>
    <dbReference type="NCBI Taxonomy" id="626523"/>
    <lineage>
        <taxon>Bacteria</taxon>
        <taxon>Bacillati</taxon>
        <taxon>Bacillota</taxon>
        <taxon>Clostridia</taxon>
        <taxon>Lachnospirales</taxon>
        <taxon>Lachnospiraceae</taxon>
        <taxon>Shuttleworthella</taxon>
    </lineage>
</organism>